<evidence type="ECO:0000313" key="3">
    <source>
        <dbReference type="Proteomes" id="UP000632774"/>
    </source>
</evidence>
<comment type="caution">
    <text evidence="2">The sequence shown here is derived from an EMBL/GenBank/DDBJ whole genome shotgun (WGS) entry which is preliminary data.</text>
</comment>
<dbReference type="RefSeq" id="WP_194104913.1">
    <property type="nucleotide sequence ID" value="NZ_JADFFM010000001.1"/>
</dbReference>
<dbReference type="EMBL" id="JADFFM010000001">
    <property type="protein sequence ID" value="MBE9665509.1"/>
    <property type="molecule type" value="Genomic_DNA"/>
</dbReference>
<dbReference type="InterPro" id="IPR051606">
    <property type="entry name" value="Polyketide_Oxido-like"/>
</dbReference>
<evidence type="ECO:0000313" key="2">
    <source>
        <dbReference type="EMBL" id="MBE9665509.1"/>
    </source>
</evidence>
<dbReference type="InterPro" id="IPR036291">
    <property type="entry name" value="NAD(P)-bd_dom_sf"/>
</dbReference>
<dbReference type="Gene3D" id="3.40.50.720">
    <property type="entry name" value="NAD(P)-binding Rossmann-like Domain"/>
    <property type="match status" value="1"/>
</dbReference>
<name>A0ABR9XET2_9SPHI</name>
<sequence>MAMNIFIAGANGGIGRQAVEQALQAGHMVTALVRDPAKLPLVHPNLLIVQGDVLQPQTFAHHLQGQQVVISALGVSGGNLFSDKPTILYSQGIANLLQSMERHGVKRIFCISASALDVSPVIPWYVRLVAKYIIQKLLKHMYADLKQMENTVKKSGTGWMIVRPPQLTDGKLTGHYRTALNRFLKDCLKISRADVAHWIINNLNNEEAVQATVEIAY</sequence>
<proteinExistence type="predicted"/>
<dbReference type="PANTHER" id="PTHR43355">
    <property type="entry name" value="FLAVIN REDUCTASE (NADPH)"/>
    <property type="match status" value="1"/>
</dbReference>
<dbReference type="Pfam" id="PF13460">
    <property type="entry name" value="NAD_binding_10"/>
    <property type="match status" value="1"/>
</dbReference>
<gene>
    <name evidence="2" type="ORF">IRJ18_03990</name>
</gene>
<feature type="domain" description="NAD(P)-binding" evidence="1">
    <location>
        <begin position="9"/>
        <end position="205"/>
    </location>
</feature>
<protein>
    <submittedName>
        <fullName evidence="2">SDR family oxidoreductase</fullName>
    </submittedName>
</protein>
<dbReference type="CDD" id="cd05244">
    <property type="entry name" value="BVR-B_like_SDR_a"/>
    <property type="match status" value="1"/>
</dbReference>
<dbReference type="PANTHER" id="PTHR43355:SF2">
    <property type="entry name" value="FLAVIN REDUCTASE (NADPH)"/>
    <property type="match status" value="1"/>
</dbReference>
<dbReference type="SUPFAM" id="SSF51735">
    <property type="entry name" value="NAD(P)-binding Rossmann-fold domains"/>
    <property type="match status" value="1"/>
</dbReference>
<reference evidence="2 3" key="1">
    <citation type="submission" date="2020-10" db="EMBL/GenBank/DDBJ databases">
        <title>Mucilaginibacter mali sp. nov., isolated from rhizosphere soil of apple orchard.</title>
        <authorList>
            <person name="Lee J.-S."/>
            <person name="Kim H.S."/>
            <person name="Kim J.-S."/>
        </authorList>
    </citation>
    <scope>NUCLEOTIDE SEQUENCE [LARGE SCALE GENOMIC DNA]</scope>
    <source>
        <strain evidence="2 3">KCTC 23157</strain>
    </source>
</reference>
<accession>A0ABR9XET2</accession>
<keyword evidence="3" id="KW-1185">Reference proteome</keyword>
<organism evidence="2 3">
    <name type="scientific">Mucilaginibacter boryungensis</name>
    <dbReference type="NCBI Taxonomy" id="768480"/>
    <lineage>
        <taxon>Bacteria</taxon>
        <taxon>Pseudomonadati</taxon>
        <taxon>Bacteroidota</taxon>
        <taxon>Sphingobacteriia</taxon>
        <taxon>Sphingobacteriales</taxon>
        <taxon>Sphingobacteriaceae</taxon>
        <taxon>Mucilaginibacter</taxon>
    </lineage>
</organism>
<evidence type="ECO:0000259" key="1">
    <source>
        <dbReference type="Pfam" id="PF13460"/>
    </source>
</evidence>
<dbReference type="Proteomes" id="UP000632774">
    <property type="component" value="Unassembled WGS sequence"/>
</dbReference>
<dbReference type="InterPro" id="IPR016040">
    <property type="entry name" value="NAD(P)-bd_dom"/>
</dbReference>